<name>C7LYQ8_ACIFD</name>
<dbReference type="EMBL" id="CP001631">
    <property type="protein sequence ID" value="ACU53866.1"/>
    <property type="molecule type" value="Genomic_DNA"/>
</dbReference>
<protein>
    <recommendedName>
        <fullName evidence="4">Lipid droplet-associated protein</fullName>
    </recommendedName>
</protein>
<feature type="region of interest" description="Disordered" evidence="1">
    <location>
        <begin position="104"/>
        <end position="144"/>
    </location>
</feature>
<gene>
    <name evidence="2" type="ordered locus">Afer_0921</name>
</gene>
<accession>C7LYQ8</accession>
<evidence type="ECO:0008006" key="4">
    <source>
        <dbReference type="Google" id="ProtNLM"/>
    </source>
</evidence>
<evidence type="ECO:0000313" key="2">
    <source>
        <dbReference type="EMBL" id="ACU53866.1"/>
    </source>
</evidence>
<keyword evidence="3" id="KW-1185">Reference proteome</keyword>
<dbReference type="HOGENOM" id="CLU_1369643_0_0_11"/>
<feature type="compositionally biased region" description="Basic and acidic residues" evidence="1">
    <location>
        <begin position="127"/>
        <end position="142"/>
    </location>
</feature>
<dbReference type="eggNOG" id="ENOG5031D3R">
    <property type="taxonomic scope" value="Bacteria"/>
</dbReference>
<organism evidence="2 3">
    <name type="scientific">Acidimicrobium ferrooxidans (strain DSM 10331 / JCM 15462 / NBRC 103882 / ICP)</name>
    <dbReference type="NCBI Taxonomy" id="525909"/>
    <lineage>
        <taxon>Bacteria</taxon>
        <taxon>Bacillati</taxon>
        <taxon>Actinomycetota</taxon>
        <taxon>Acidimicrobiia</taxon>
        <taxon>Acidimicrobiales</taxon>
        <taxon>Acidimicrobiaceae</taxon>
        <taxon>Acidimicrobium</taxon>
    </lineage>
</organism>
<dbReference type="Proteomes" id="UP000000771">
    <property type="component" value="Chromosome"/>
</dbReference>
<dbReference type="AlphaFoldDB" id="C7LYQ8"/>
<evidence type="ECO:0000313" key="3">
    <source>
        <dbReference type="Proteomes" id="UP000000771"/>
    </source>
</evidence>
<dbReference type="OrthoDB" id="5245206at2"/>
<feature type="compositionally biased region" description="Low complexity" evidence="1">
    <location>
        <begin position="106"/>
        <end position="126"/>
    </location>
</feature>
<sequence>MAEQQRRQLFDDVLDRFVFGPVGVAAAVARVLPSAAEEGRKVLQGPIQTAQFVSQMAAGVVRARYGEQLRGVEERLGDVSERVSALRSMVEQVGGGIVRTVQQTVPRPGAGPRDAAPDAEAASAATREARPSDAHATGEDHAGSVGGIDAYATLSAAEVIERLGSLSAEQLAEVELFELDHRRRRTVLARIAKLREERG</sequence>
<proteinExistence type="predicted"/>
<dbReference type="RefSeq" id="WP_015798355.1">
    <property type="nucleotide sequence ID" value="NC_013124.1"/>
</dbReference>
<reference evidence="2 3" key="1">
    <citation type="journal article" date="2009" name="Stand. Genomic Sci.">
        <title>Complete genome sequence of Acidimicrobium ferrooxidans type strain (ICP).</title>
        <authorList>
            <person name="Clum A."/>
            <person name="Nolan M."/>
            <person name="Lang E."/>
            <person name="Glavina Del Rio T."/>
            <person name="Tice H."/>
            <person name="Copeland A."/>
            <person name="Cheng J.F."/>
            <person name="Lucas S."/>
            <person name="Chen F."/>
            <person name="Bruce D."/>
            <person name="Goodwin L."/>
            <person name="Pitluck S."/>
            <person name="Ivanova N."/>
            <person name="Mavrommatis K."/>
            <person name="Mikhailova N."/>
            <person name="Pati A."/>
            <person name="Chen A."/>
            <person name="Palaniappan K."/>
            <person name="Goker M."/>
            <person name="Spring S."/>
            <person name="Land M."/>
            <person name="Hauser L."/>
            <person name="Chang Y.J."/>
            <person name="Jeffries C.C."/>
            <person name="Chain P."/>
            <person name="Bristow J."/>
            <person name="Eisen J.A."/>
            <person name="Markowitz V."/>
            <person name="Hugenholtz P."/>
            <person name="Kyrpides N.C."/>
            <person name="Klenk H.P."/>
            <person name="Lapidus A."/>
        </authorList>
    </citation>
    <scope>NUCLEOTIDE SEQUENCE [LARGE SCALE GENOMIC DNA]</scope>
    <source>
        <strain evidence="3">DSM 10331 / JCM 15462 / NBRC 103882 / ICP</strain>
    </source>
</reference>
<dbReference type="KEGG" id="afo:Afer_0921"/>
<evidence type="ECO:0000256" key="1">
    <source>
        <dbReference type="SAM" id="MobiDB-lite"/>
    </source>
</evidence>